<comment type="caution">
    <text evidence="2">The sequence shown here is derived from an EMBL/GenBank/DDBJ whole genome shotgun (WGS) entry which is preliminary data.</text>
</comment>
<dbReference type="PANTHER" id="PTHR34980">
    <property type="entry name" value="INNER MEMBRANE PROTEIN-RELATED-RELATED"/>
    <property type="match status" value="1"/>
</dbReference>
<keyword evidence="1" id="KW-0812">Transmembrane</keyword>
<feature type="transmembrane region" description="Helical" evidence="1">
    <location>
        <begin position="26"/>
        <end position="44"/>
    </location>
</feature>
<sequence>MSFPAAIQIVVRKYADFTGTAGRAEFWWWILFTTLVTAVLGSLSDLTMNSATSLSGAWNLVVLLPTLAVQIRRLRDAGHRWGNIFWLALPGAGLIVLAVLLAQPSRPIAAPRILDSNAPEPARA</sequence>
<dbReference type="PANTHER" id="PTHR34980:SF2">
    <property type="entry name" value="INNER MEMBRANE PROTEIN YHAH-RELATED"/>
    <property type="match status" value="1"/>
</dbReference>
<reference evidence="2 3" key="1">
    <citation type="submission" date="2019-03" db="EMBL/GenBank/DDBJ databases">
        <title>Genomics of glacier-inhabiting Cryobacterium strains.</title>
        <authorList>
            <person name="Liu Q."/>
            <person name="Xin Y.-H."/>
        </authorList>
    </citation>
    <scope>NUCLEOTIDE SEQUENCE [LARGE SCALE GENOMIC DNA]</scope>
    <source>
        <strain evidence="2 3">RHLT2-21</strain>
    </source>
</reference>
<evidence type="ECO:0000313" key="3">
    <source>
        <dbReference type="Proteomes" id="UP000297643"/>
    </source>
</evidence>
<keyword evidence="1" id="KW-1133">Transmembrane helix</keyword>
<dbReference type="GO" id="GO:0005886">
    <property type="term" value="C:plasma membrane"/>
    <property type="evidence" value="ECO:0007669"/>
    <property type="project" value="TreeGrafter"/>
</dbReference>
<dbReference type="Proteomes" id="UP000297643">
    <property type="component" value="Unassembled WGS sequence"/>
</dbReference>
<organism evidence="2 3">
    <name type="scientific">Cryobacterium mannosilyticum</name>
    <dbReference type="NCBI Taxonomy" id="1259190"/>
    <lineage>
        <taxon>Bacteria</taxon>
        <taxon>Bacillati</taxon>
        <taxon>Actinomycetota</taxon>
        <taxon>Actinomycetes</taxon>
        <taxon>Micrococcales</taxon>
        <taxon>Microbacteriaceae</taxon>
        <taxon>Cryobacterium</taxon>
    </lineage>
</organism>
<dbReference type="InterPro" id="IPR008523">
    <property type="entry name" value="DUF805"/>
</dbReference>
<proteinExistence type="predicted"/>
<dbReference type="AlphaFoldDB" id="A0A4R8W6G4"/>
<evidence type="ECO:0000313" key="2">
    <source>
        <dbReference type="EMBL" id="TFC00712.1"/>
    </source>
</evidence>
<feature type="transmembrane region" description="Helical" evidence="1">
    <location>
        <begin position="84"/>
        <end position="102"/>
    </location>
</feature>
<evidence type="ECO:0000256" key="1">
    <source>
        <dbReference type="SAM" id="Phobius"/>
    </source>
</evidence>
<keyword evidence="3" id="KW-1185">Reference proteome</keyword>
<keyword evidence="1" id="KW-0472">Membrane</keyword>
<dbReference type="Pfam" id="PF05656">
    <property type="entry name" value="DUF805"/>
    <property type="match status" value="1"/>
</dbReference>
<protein>
    <submittedName>
        <fullName evidence="2">DUF805 domain-containing protein</fullName>
    </submittedName>
</protein>
<dbReference type="RefSeq" id="WP_134510589.1">
    <property type="nucleotide sequence ID" value="NZ_SOFM01000045.1"/>
</dbReference>
<name>A0A4R8W6G4_9MICO</name>
<dbReference type="EMBL" id="SOFM01000045">
    <property type="protein sequence ID" value="TFC00712.1"/>
    <property type="molecule type" value="Genomic_DNA"/>
</dbReference>
<gene>
    <name evidence="2" type="ORF">E3O32_14755</name>
</gene>
<accession>A0A4R8W6G4</accession>